<dbReference type="Proteomes" id="UP001152561">
    <property type="component" value="Unassembled WGS sequence"/>
</dbReference>
<feature type="domain" description="CBS" evidence="6">
    <location>
        <begin position="429"/>
        <end position="489"/>
    </location>
</feature>
<organism evidence="7 8">
    <name type="scientific">Anisodus acutangulus</name>
    <dbReference type="NCBI Taxonomy" id="402998"/>
    <lineage>
        <taxon>Eukaryota</taxon>
        <taxon>Viridiplantae</taxon>
        <taxon>Streptophyta</taxon>
        <taxon>Embryophyta</taxon>
        <taxon>Tracheophyta</taxon>
        <taxon>Spermatophyta</taxon>
        <taxon>Magnoliopsida</taxon>
        <taxon>eudicotyledons</taxon>
        <taxon>Gunneridae</taxon>
        <taxon>Pentapetalae</taxon>
        <taxon>asterids</taxon>
        <taxon>lamiids</taxon>
        <taxon>Solanales</taxon>
        <taxon>Solanaceae</taxon>
        <taxon>Solanoideae</taxon>
        <taxon>Hyoscyameae</taxon>
        <taxon>Anisodus</taxon>
    </lineage>
</organism>
<dbReference type="Gene3D" id="2.30.31.10">
    <property type="entry name" value="Transcriptional Coactivator Pc4, Chain A"/>
    <property type="match status" value="1"/>
</dbReference>
<evidence type="ECO:0000256" key="5">
    <source>
        <dbReference type="SAM" id="MobiDB-lite"/>
    </source>
</evidence>
<dbReference type="PANTHER" id="PTHR31745">
    <property type="entry name" value="SINGLE-STRANDED DNA-BINDING PROTEIN WHY2, MITOCHONDRIAL"/>
    <property type="match status" value="1"/>
</dbReference>
<dbReference type="InterPro" id="IPR046342">
    <property type="entry name" value="CBS_dom_sf"/>
</dbReference>
<evidence type="ECO:0000313" key="8">
    <source>
        <dbReference type="Proteomes" id="UP001152561"/>
    </source>
</evidence>
<evidence type="ECO:0000313" key="7">
    <source>
        <dbReference type="EMBL" id="KAJ8547870.1"/>
    </source>
</evidence>
<dbReference type="InterPro" id="IPR013742">
    <property type="entry name" value="Whirly"/>
</dbReference>
<dbReference type="CDD" id="cd02205">
    <property type="entry name" value="CBS_pair_SF"/>
    <property type="match status" value="1"/>
</dbReference>
<dbReference type="Pfam" id="PF08536">
    <property type="entry name" value="Whirly"/>
    <property type="match status" value="1"/>
</dbReference>
<dbReference type="GO" id="GO:0006952">
    <property type="term" value="P:defense response"/>
    <property type="evidence" value="ECO:0007669"/>
    <property type="project" value="InterPro"/>
</dbReference>
<keyword evidence="8" id="KW-1185">Reference proteome</keyword>
<evidence type="ECO:0000256" key="2">
    <source>
        <dbReference type="ARBA" id="ARBA00022946"/>
    </source>
</evidence>
<dbReference type="InterPro" id="IPR009044">
    <property type="entry name" value="ssDNA-bd_transcriptional_reg"/>
</dbReference>
<evidence type="ECO:0000259" key="6">
    <source>
        <dbReference type="PROSITE" id="PS51371"/>
    </source>
</evidence>
<evidence type="ECO:0000256" key="1">
    <source>
        <dbReference type="ARBA" id="ARBA00006061"/>
    </source>
</evidence>
<dbReference type="EMBL" id="JAJAGQ010000012">
    <property type="protein sequence ID" value="KAJ8547870.1"/>
    <property type="molecule type" value="Genomic_DNA"/>
</dbReference>
<dbReference type="Pfam" id="PF00571">
    <property type="entry name" value="CBS"/>
    <property type="match status" value="2"/>
</dbReference>
<evidence type="ECO:0000256" key="4">
    <source>
        <dbReference type="PROSITE-ProRule" id="PRU00703"/>
    </source>
</evidence>
<keyword evidence="2" id="KW-0809">Transit peptide</keyword>
<gene>
    <name evidence="7" type="ORF">K7X08_021106</name>
</gene>
<reference evidence="8" key="1">
    <citation type="journal article" date="2023" name="Proc. Natl. Acad. Sci. U.S.A.">
        <title>Genomic and structural basis for evolution of tropane alkaloid biosynthesis.</title>
        <authorList>
            <person name="Wanga Y.-J."/>
            <person name="Taina T."/>
            <person name="Yua J.-Y."/>
            <person name="Lia J."/>
            <person name="Xua B."/>
            <person name="Chenc J."/>
            <person name="D'Auriad J.C."/>
            <person name="Huanga J.-P."/>
            <person name="Huanga S.-X."/>
        </authorList>
    </citation>
    <scope>NUCLEOTIDE SEQUENCE [LARGE SCALE GENOMIC DNA]</scope>
    <source>
        <strain evidence="8">cv. KIB-2019</strain>
    </source>
</reference>
<feature type="domain" description="CBS" evidence="6">
    <location>
        <begin position="490"/>
        <end position="547"/>
    </location>
</feature>
<dbReference type="PANTHER" id="PTHR31745:SF2">
    <property type="entry name" value="SINGLE-STRANDED DNA-BINDING PROTEIN WHY1, CHLOROPLASTIC"/>
    <property type="match status" value="1"/>
</dbReference>
<keyword evidence="3" id="KW-0238">DNA-binding</keyword>
<dbReference type="Gene3D" id="3.10.580.10">
    <property type="entry name" value="CBS-domain"/>
    <property type="match status" value="3"/>
</dbReference>
<evidence type="ECO:0000256" key="3">
    <source>
        <dbReference type="ARBA" id="ARBA00023125"/>
    </source>
</evidence>
<sequence length="563" mass="60610">MSNFSLSPTAGFSLNHQNPTKTSPYHYHHQPLSFSSSINTIFAPLNFSASTHKALPRNHSLTCRHSDYFEPQQSQQQPQGASSPKVFVGYSIYKGKAALTIDPRSPEFSPINSGAFKLSKEGMVLLQFAPAAGVRQYDWSRKQVFSLSVTEMGSIISLGAKDSCEFFHDPNKGRSDEGKVRKVLKVEPLPDGSGHFFNLSVQNKLINLDENIYIPVTKAEFAVLVSAFNFVVPYLLGWHTAANSFKPEDTSRSNNANPRSVIEIDADTSIGNAVKILSEFNILSAPVRDSAVQDCNDWRERYLGILDYSAIVLWVLESAEIEAKVLSANSTAVAGTGVCAAGALGTLTMTATAGPAVAAGLTVAAVGAAVAGGVAAKRGIGNDAPTAADKLGKDFYKVILQEEPFKSTMVGSIVESYRLAPFVPVATNSSTLSVISIRSDELILEAFKKMRDNNIGGLPVVQGPKKQIVGKLTVKDFINTVASATHEPSKTATAITCKLDSTLGNVIDILASRSGHRIYVTTGEDNEVVGVIMLRDVISCFIFEPPIFFDNYFGFSAQEMFGG</sequence>
<dbReference type="FunFam" id="2.30.31.10:FF:000002">
    <property type="entry name" value="Single-stranded DNA-binding protein WHY2, mitochondrial"/>
    <property type="match status" value="1"/>
</dbReference>
<dbReference type="AlphaFoldDB" id="A0A9Q1LYR3"/>
<dbReference type="SUPFAM" id="SSF54631">
    <property type="entry name" value="CBS-domain pair"/>
    <property type="match status" value="2"/>
</dbReference>
<comment type="similarity">
    <text evidence="1">Belongs to the Whirly family.</text>
</comment>
<dbReference type="InterPro" id="IPR000644">
    <property type="entry name" value="CBS_dom"/>
</dbReference>
<comment type="caution">
    <text evidence="7">The sequence shown here is derived from an EMBL/GenBank/DDBJ whole genome shotgun (WGS) entry which is preliminary data.</text>
</comment>
<name>A0A9Q1LYR3_9SOLA</name>
<dbReference type="GO" id="GO:0006355">
    <property type="term" value="P:regulation of DNA-templated transcription"/>
    <property type="evidence" value="ECO:0007669"/>
    <property type="project" value="InterPro"/>
</dbReference>
<protein>
    <recommendedName>
        <fullName evidence="6">CBS domain-containing protein</fullName>
    </recommendedName>
</protein>
<proteinExistence type="inferred from homology"/>
<keyword evidence="4" id="KW-0129">CBS domain</keyword>
<feature type="domain" description="CBS" evidence="6">
    <location>
        <begin position="256"/>
        <end position="321"/>
    </location>
</feature>
<dbReference type="GO" id="GO:0003697">
    <property type="term" value="F:single-stranded DNA binding"/>
    <property type="evidence" value="ECO:0007669"/>
    <property type="project" value="InterPro"/>
</dbReference>
<feature type="compositionally biased region" description="Polar residues" evidence="5">
    <location>
        <begin position="1"/>
        <end position="23"/>
    </location>
</feature>
<dbReference type="PROSITE" id="PS51371">
    <property type="entry name" value="CBS"/>
    <property type="match status" value="3"/>
</dbReference>
<dbReference type="OrthoDB" id="511009at2759"/>
<accession>A0A9Q1LYR3</accession>
<dbReference type="SUPFAM" id="SSF54447">
    <property type="entry name" value="ssDNA-binding transcriptional regulator domain"/>
    <property type="match status" value="1"/>
</dbReference>
<dbReference type="SMART" id="SM00116">
    <property type="entry name" value="CBS"/>
    <property type="match status" value="3"/>
</dbReference>
<feature type="region of interest" description="Disordered" evidence="5">
    <location>
        <begin position="1"/>
        <end position="26"/>
    </location>
</feature>